<evidence type="ECO:0000313" key="2">
    <source>
        <dbReference type="Proteomes" id="UP000813385"/>
    </source>
</evidence>
<protein>
    <submittedName>
        <fullName evidence="1">Uncharacterized protein</fullName>
    </submittedName>
</protein>
<organism evidence="1 2">
    <name type="scientific">Plectosphaerella cucumerina</name>
    <dbReference type="NCBI Taxonomy" id="40658"/>
    <lineage>
        <taxon>Eukaryota</taxon>
        <taxon>Fungi</taxon>
        <taxon>Dikarya</taxon>
        <taxon>Ascomycota</taxon>
        <taxon>Pezizomycotina</taxon>
        <taxon>Sordariomycetes</taxon>
        <taxon>Hypocreomycetidae</taxon>
        <taxon>Glomerellales</taxon>
        <taxon>Plectosphaerellaceae</taxon>
        <taxon>Plectosphaerella</taxon>
    </lineage>
</organism>
<dbReference type="Proteomes" id="UP000813385">
    <property type="component" value="Unassembled WGS sequence"/>
</dbReference>
<dbReference type="AlphaFoldDB" id="A0A8K0TA58"/>
<dbReference type="EMBL" id="JAGPXD010000005">
    <property type="protein sequence ID" value="KAH7354115.1"/>
    <property type="molecule type" value="Genomic_DNA"/>
</dbReference>
<comment type="caution">
    <text evidence="1">The sequence shown here is derived from an EMBL/GenBank/DDBJ whole genome shotgun (WGS) entry which is preliminary data.</text>
</comment>
<accession>A0A8K0TA58</accession>
<sequence length="228" mass="24302">MLLLDAVSYLLSARLPARFGNVPVRSHPHRRRAGSTAVDLSPLLMASSVALALALAAGSSVQSMTCVAVSTVTTTTSILRAKTSPSPQALSTAVGRMLGASDEAREPRRTRPFVRVLLRGIPIGPMTATGRLGARVSPHFLLGCCFLFAASVQQLDTGTRRTAHRSTGTRRHAMPYHAAYRRKEWKGIACPDSRGPATTAGTCSFSATSSSESMRRVGENWLAPWTGV</sequence>
<proteinExistence type="predicted"/>
<name>A0A8K0TA58_9PEZI</name>
<evidence type="ECO:0000313" key="1">
    <source>
        <dbReference type="EMBL" id="KAH7354115.1"/>
    </source>
</evidence>
<reference evidence="1" key="1">
    <citation type="journal article" date="2021" name="Nat. Commun.">
        <title>Genetic determinants of endophytism in the Arabidopsis root mycobiome.</title>
        <authorList>
            <person name="Mesny F."/>
            <person name="Miyauchi S."/>
            <person name="Thiergart T."/>
            <person name="Pickel B."/>
            <person name="Atanasova L."/>
            <person name="Karlsson M."/>
            <person name="Huettel B."/>
            <person name="Barry K.W."/>
            <person name="Haridas S."/>
            <person name="Chen C."/>
            <person name="Bauer D."/>
            <person name="Andreopoulos W."/>
            <person name="Pangilinan J."/>
            <person name="LaButti K."/>
            <person name="Riley R."/>
            <person name="Lipzen A."/>
            <person name="Clum A."/>
            <person name="Drula E."/>
            <person name="Henrissat B."/>
            <person name="Kohler A."/>
            <person name="Grigoriev I.V."/>
            <person name="Martin F.M."/>
            <person name="Hacquard S."/>
        </authorList>
    </citation>
    <scope>NUCLEOTIDE SEQUENCE</scope>
    <source>
        <strain evidence="1">MPI-CAGE-AT-0016</strain>
    </source>
</reference>
<gene>
    <name evidence="1" type="ORF">B0T11DRAFT_124274</name>
</gene>
<keyword evidence="2" id="KW-1185">Reference proteome</keyword>